<evidence type="ECO:0000313" key="1">
    <source>
        <dbReference type="Proteomes" id="UP000887566"/>
    </source>
</evidence>
<sequence>MKKIGGMISGLAAMAVEVDGQIKYSLGDYRWFYSKSTSCAKLWLIVSKNWAVRRKAGQTSQLDAGGLQLVQQQIKELRETMIGTSAPKRIFQ</sequence>
<dbReference type="WBParaSite" id="PSAMB.scaffold2258size24274.g17028.t1">
    <property type="protein sequence ID" value="PSAMB.scaffold2258size24274.g17028.t1"/>
    <property type="gene ID" value="PSAMB.scaffold2258size24274.g17028"/>
</dbReference>
<dbReference type="Proteomes" id="UP000887566">
    <property type="component" value="Unplaced"/>
</dbReference>
<reference evidence="2" key="1">
    <citation type="submission" date="2022-11" db="UniProtKB">
        <authorList>
            <consortium name="WormBaseParasite"/>
        </authorList>
    </citation>
    <scope>IDENTIFICATION</scope>
</reference>
<keyword evidence="1" id="KW-1185">Reference proteome</keyword>
<name>A0A914VN38_9BILA</name>
<protein>
    <submittedName>
        <fullName evidence="2">Uncharacterized protein</fullName>
    </submittedName>
</protein>
<organism evidence="1 2">
    <name type="scientific">Plectus sambesii</name>
    <dbReference type="NCBI Taxonomy" id="2011161"/>
    <lineage>
        <taxon>Eukaryota</taxon>
        <taxon>Metazoa</taxon>
        <taxon>Ecdysozoa</taxon>
        <taxon>Nematoda</taxon>
        <taxon>Chromadorea</taxon>
        <taxon>Plectida</taxon>
        <taxon>Plectina</taxon>
        <taxon>Plectoidea</taxon>
        <taxon>Plectidae</taxon>
        <taxon>Plectus</taxon>
    </lineage>
</organism>
<accession>A0A914VN38</accession>
<evidence type="ECO:0000313" key="2">
    <source>
        <dbReference type="WBParaSite" id="PSAMB.scaffold2258size24274.g17028.t1"/>
    </source>
</evidence>
<proteinExistence type="predicted"/>
<dbReference type="AlphaFoldDB" id="A0A914VN38"/>